<feature type="domain" description="Aminoglycoside phosphotransferase" evidence="1">
    <location>
        <begin position="45"/>
        <end position="253"/>
    </location>
</feature>
<protein>
    <submittedName>
        <fullName evidence="2">Homoserine kinase</fullName>
        <ecNumber evidence="2">2.7.1.39</ecNumber>
    </submittedName>
</protein>
<dbReference type="EMBL" id="CABVPW010000006">
    <property type="protein sequence ID" value="VWB38608.1"/>
    <property type="molecule type" value="Genomic_DNA"/>
</dbReference>
<dbReference type="PANTHER" id="PTHR21310">
    <property type="entry name" value="AMINOGLYCOSIDE PHOSPHOTRANSFERASE-RELATED-RELATED"/>
    <property type="match status" value="1"/>
</dbReference>
<proteinExistence type="predicted"/>
<dbReference type="InterPro" id="IPR051678">
    <property type="entry name" value="AGP_Transferase"/>
</dbReference>
<dbReference type="SUPFAM" id="SSF56112">
    <property type="entry name" value="Protein kinase-like (PK-like)"/>
    <property type="match status" value="1"/>
</dbReference>
<evidence type="ECO:0000313" key="3">
    <source>
        <dbReference type="Proteomes" id="UP000494218"/>
    </source>
</evidence>
<dbReference type="Gene3D" id="3.90.1200.10">
    <property type="match status" value="1"/>
</dbReference>
<dbReference type="InterPro" id="IPR002575">
    <property type="entry name" value="Aminoglycoside_PTrfase"/>
</dbReference>
<organism evidence="2 3">
    <name type="scientific">Burkholderia lata (strain ATCC 17760 / DSM 23089 / LMG 22485 / NCIMB 9086 / R18194 / 383)</name>
    <dbReference type="NCBI Taxonomy" id="482957"/>
    <lineage>
        <taxon>Bacteria</taxon>
        <taxon>Pseudomonadati</taxon>
        <taxon>Pseudomonadota</taxon>
        <taxon>Betaproteobacteria</taxon>
        <taxon>Burkholderiales</taxon>
        <taxon>Burkholderiaceae</taxon>
        <taxon>Burkholderia</taxon>
        <taxon>Burkholderia cepacia complex</taxon>
    </lineage>
</organism>
<keyword evidence="2" id="KW-0808">Transferase</keyword>
<dbReference type="InterPro" id="IPR011009">
    <property type="entry name" value="Kinase-like_dom_sf"/>
</dbReference>
<evidence type="ECO:0000313" key="2">
    <source>
        <dbReference type="EMBL" id="VWB38608.1"/>
    </source>
</evidence>
<sequence length="304" mass="34263">MKDLAALEKFVRVDDLRPVVERDGTFVAEARISQERVFVKATTDKAAFDRQCEILEALETRSFAPKILGKSTWEDYAVVVLSAMPGNQLDRVLKNAGQETKLRLAAAAGAALGELHRAIAPSCLLGMKFWQQRDGKLGHALEWRPHLEGMVSKWMSRLNRAAPDYSEYRVQLDRLLHSGVNLREPSDIRLLHCDYIGRNILVDSDDSVSGILDFDTARIGDATYDLAKIVWVDMDFADQTLRSAFLAGWENTYGEQVPRREFLYYVGVQCLAAIAWTDKNAPLDNSNAFRSTAIQTLREVVREL</sequence>
<gene>
    <name evidence="2" type="primary">thrB</name>
    <name evidence="2" type="ORF">BLA23254_01702</name>
</gene>
<accession>A0A6P2J464</accession>
<evidence type="ECO:0000259" key="1">
    <source>
        <dbReference type="Pfam" id="PF01636"/>
    </source>
</evidence>
<dbReference type="AlphaFoldDB" id="A0A6P2J464"/>
<keyword evidence="2" id="KW-0418">Kinase</keyword>
<dbReference type="GO" id="GO:0004413">
    <property type="term" value="F:homoserine kinase activity"/>
    <property type="evidence" value="ECO:0007669"/>
    <property type="project" value="UniProtKB-EC"/>
</dbReference>
<reference evidence="2 3" key="1">
    <citation type="submission" date="2019-09" db="EMBL/GenBank/DDBJ databases">
        <authorList>
            <person name="Depoorter E."/>
        </authorList>
    </citation>
    <scope>NUCLEOTIDE SEQUENCE [LARGE SCALE GENOMIC DNA]</scope>
    <source>
        <strain evidence="2">LMG 23254</strain>
    </source>
</reference>
<name>A0A6P2J464_BURL3</name>
<dbReference type="Proteomes" id="UP000494218">
    <property type="component" value="Unassembled WGS sequence"/>
</dbReference>
<dbReference type="Pfam" id="PF01636">
    <property type="entry name" value="APH"/>
    <property type="match status" value="1"/>
</dbReference>
<dbReference type="RefSeq" id="WP_175030848.1">
    <property type="nucleotide sequence ID" value="NZ_CABVPW010000006.1"/>
</dbReference>
<dbReference type="EC" id="2.7.1.39" evidence="2"/>